<name>X0W7F2_9ZZZZ</name>
<comment type="caution">
    <text evidence="2">The sequence shown here is derived from an EMBL/GenBank/DDBJ whole genome shotgun (WGS) entry which is preliminary data.</text>
</comment>
<gene>
    <name evidence="2" type="ORF">S01H1_50076</name>
</gene>
<dbReference type="Pfam" id="PF08241">
    <property type="entry name" value="Methyltransf_11"/>
    <property type="match status" value="1"/>
</dbReference>
<protein>
    <recommendedName>
        <fullName evidence="1">Methyltransferase type 11 domain-containing protein</fullName>
    </recommendedName>
</protein>
<feature type="domain" description="Methyltransferase type 11" evidence="1">
    <location>
        <begin position="54"/>
        <end position="148"/>
    </location>
</feature>
<evidence type="ECO:0000259" key="1">
    <source>
        <dbReference type="Pfam" id="PF08241"/>
    </source>
</evidence>
<accession>X0W7F2</accession>
<dbReference type="PANTHER" id="PTHR43591">
    <property type="entry name" value="METHYLTRANSFERASE"/>
    <property type="match status" value="1"/>
</dbReference>
<dbReference type="InterPro" id="IPR013216">
    <property type="entry name" value="Methyltransf_11"/>
</dbReference>
<dbReference type="SUPFAM" id="SSF53335">
    <property type="entry name" value="S-adenosyl-L-methionine-dependent methyltransferases"/>
    <property type="match status" value="1"/>
</dbReference>
<dbReference type="EMBL" id="BARS01032248">
    <property type="protein sequence ID" value="GAG26879.1"/>
    <property type="molecule type" value="Genomic_DNA"/>
</dbReference>
<feature type="non-terminal residue" evidence="2">
    <location>
        <position position="190"/>
    </location>
</feature>
<dbReference type="Gene3D" id="3.40.50.150">
    <property type="entry name" value="Vaccinia Virus protein VP39"/>
    <property type="match status" value="1"/>
</dbReference>
<organism evidence="2">
    <name type="scientific">marine sediment metagenome</name>
    <dbReference type="NCBI Taxonomy" id="412755"/>
    <lineage>
        <taxon>unclassified sequences</taxon>
        <taxon>metagenomes</taxon>
        <taxon>ecological metagenomes</taxon>
    </lineage>
</organism>
<dbReference type="CDD" id="cd02440">
    <property type="entry name" value="AdoMet_MTases"/>
    <property type="match status" value="1"/>
</dbReference>
<dbReference type="InterPro" id="IPR029063">
    <property type="entry name" value="SAM-dependent_MTases_sf"/>
</dbReference>
<evidence type="ECO:0000313" key="2">
    <source>
        <dbReference type="EMBL" id="GAG26879.1"/>
    </source>
</evidence>
<dbReference type="PANTHER" id="PTHR43591:SF110">
    <property type="entry name" value="RHODANESE DOMAIN-CONTAINING PROTEIN"/>
    <property type="match status" value="1"/>
</dbReference>
<sequence length="190" mass="22185">MKSWAEIWEKKAHKGETPAEISGFMEKDIDKILFKMVRHIKYKLRLKPHDTLFEVGCGAGMLLPPLLEYCKQVGGCDFSPTMVKQAKKFIPKGKFSCAEANCLKGVPDDSYSRVLCNSVFQYFPDHEYANQAVKEMIRICKSKGFIMIMDIPNNYLKKQAEEHRKKLKKKKNPGRLYYSKDFFEKMLRRE</sequence>
<proteinExistence type="predicted"/>
<dbReference type="GO" id="GO:0008757">
    <property type="term" value="F:S-adenosylmethionine-dependent methyltransferase activity"/>
    <property type="evidence" value="ECO:0007669"/>
    <property type="project" value="InterPro"/>
</dbReference>
<reference evidence="2" key="1">
    <citation type="journal article" date="2014" name="Front. Microbiol.">
        <title>High frequency of phylogenetically diverse reductive dehalogenase-homologous genes in deep subseafloor sedimentary metagenomes.</title>
        <authorList>
            <person name="Kawai M."/>
            <person name="Futagami T."/>
            <person name="Toyoda A."/>
            <person name="Takaki Y."/>
            <person name="Nishi S."/>
            <person name="Hori S."/>
            <person name="Arai W."/>
            <person name="Tsubouchi T."/>
            <person name="Morono Y."/>
            <person name="Uchiyama I."/>
            <person name="Ito T."/>
            <person name="Fujiyama A."/>
            <person name="Inagaki F."/>
            <person name="Takami H."/>
        </authorList>
    </citation>
    <scope>NUCLEOTIDE SEQUENCE</scope>
    <source>
        <strain evidence="2">Expedition CK06-06</strain>
    </source>
</reference>
<dbReference type="AlphaFoldDB" id="X0W7F2"/>